<dbReference type="AlphaFoldDB" id="A0A382JZ18"/>
<dbReference type="InterPro" id="IPR017853">
    <property type="entry name" value="GH"/>
</dbReference>
<proteinExistence type="predicted"/>
<dbReference type="Pfam" id="PF02638">
    <property type="entry name" value="GHL10"/>
    <property type="match status" value="1"/>
</dbReference>
<protein>
    <recommendedName>
        <fullName evidence="2">Glycosyl hydrolase-like 10 domain-containing protein</fullName>
    </recommendedName>
</protein>
<feature type="domain" description="Glycosyl hydrolase-like 10" evidence="2">
    <location>
        <begin position="24"/>
        <end position="233"/>
    </location>
</feature>
<feature type="non-terminal residue" evidence="3">
    <location>
        <position position="1"/>
    </location>
</feature>
<evidence type="ECO:0000256" key="1">
    <source>
        <dbReference type="ARBA" id="ARBA00022729"/>
    </source>
</evidence>
<organism evidence="3">
    <name type="scientific">marine metagenome</name>
    <dbReference type="NCBI Taxonomy" id="408172"/>
    <lineage>
        <taxon>unclassified sequences</taxon>
        <taxon>metagenomes</taxon>
        <taxon>ecological metagenomes</taxon>
    </lineage>
</organism>
<evidence type="ECO:0000313" key="3">
    <source>
        <dbReference type="EMBL" id="SVC15721.1"/>
    </source>
</evidence>
<evidence type="ECO:0000259" key="2">
    <source>
        <dbReference type="Pfam" id="PF02638"/>
    </source>
</evidence>
<sequence>FPNMLWAGLAHYASDILPRSWTFDHYGDQISQCVLAARRYGLEVHIWKVTWNLSNAPKSFLEKLRQENRLQKSKTNAEILWLCPSHQDNRKLEIDSLIEITKRYDIDGIHLDYIRYPSSDGCYCDNCRQAFIQSTNQKVKNWPTDVLKSGTTRKEFIAWRADQITKLVKAVSEKAKLIQPNLKVSAAVFNDYPYCVQSVGQDWVKWANHGYVDFLCPMNYTADNDHFSQMVQNHKNILPRNFPVYPGIGASASIFSLPIDQVAAQIHLTRQLGSAGFTIFDYSKDTSAILIPAISKSIGARKPKIPR</sequence>
<dbReference type="PANTHER" id="PTHR43405">
    <property type="entry name" value="GLYCOSYL HYDROLASE DIGH"/>
    <property type="match status" value="1"/>
</dbReference>
<dbReference type="InterPro" id="IPR003790">
    <property type="entry name" value="GHL10"/>
</dbReference>
<keyword evidence="1" id="KW-0732">Signal</keyword>
<accession>A0A382JZ18</accession>
<gene>
    <name evidence="3" type="ORF">METZ01_LOCUS268575</name>
</gene>
<name>A0A382JZ18_9ZZZZ</name>
<reference evidence="3" key="1">
    <citation type="submission" date="2018-05" db="EMBL/GenBank/DDBJ databases">
        <authorList>
            <person name="Lanie J.A."/>
            <person name="Ng W.-L."/>
            <person name="Kazmierczak K.M."/>
            <person name="Andrzejewski T.M."/>
            <person name="Davidsen T.M."/>
            <person name="Wayne K.J."/>
            <person name="Tettelin H."/>
            <person name="Glass J.I."/>
            <person name="Rusch D."/>
            <person name="Podicherti R."/>
            <person name="Tsui H.-C.T."/>
            <person name="Winkler M.E."/>
        </authorList>
    </citation>
    <scope>NUCLEOTIDE SEQUENCE</scope>
</reference>
<dbReference type="SUPFAM" id="SSF51445">
    <property type="entry name" value="(Trans)glycosidases"/>
    <property type="match status" value="1"/>
</dbReference>
<dbReference type="EMBL" id="UINC01076493">
    <property type="protein sequence ID" value="SVC15721.1"/>
    <property type="molecule type" value="Genomic_DNA"/>
</dbReference>
<dbReference type="InterPro" id="IPR052177">
    <property type="entry name" value="Divisome_Glycosyl_Hydrolase"/>
</dbReference>
<dbReference type="PANTHER" id="PTHR43405:SF1">
    <property type="entry name" value="GLYCOSYL HYDROLASE DIGH"/>
    <property type="match status" value="1"/>
</dbReference>
<dbReference type="Gene3D" id="3.20.20.80">
    <property type="entry name" value="Glycosidases"/>
    <property type="match status" value="1"/>
</dbReference>